<dbReference type="SFLD" id="SFLDS00003">
    <property type="entry name" value="Haloacid_Dehalogenase"/>
    <property type="match status" value="1"/>
</dbReference>
<dbReference type="InterPro" id="IPR006439">
    <property type="entry name" value="HAD-SF_hydro_IA"/>
</dbReference>
<dbReference type="PANTHER" id="PTHR43316">
    <property type="entry name" value="HYDROLASE, HALOACID DELAHOGENASE-RELATED"/>
    <property type="match status" value="1"/>
</dbReference>
<dbReference type="SUPFAM" id="SSF56784">
    <property type="entry name" value="HAD-like"/>
    <property type="match status" value="1"/>
</dbReference>
<sequence length="243" mass="26585">MNLTHFKVMTFDVVGTLIDFETGVLNAVRALGGEKAARASDDAIFEPYKRGRDKFYGRSSFAMKDVYLSLATELNLTRDDATAEAFQLAVLRWPAFSDSVDALARLRKNFRLVAMTNADRTAFSAYSATLGNPFHDSVTCDEAGCAKPNPQFFAFNKGRQSASGYKQSEILHVAQSQHHDIGIAKDLGYTTCWIERRQGQQGFGGTPEPKVLTKPDFHFSSLKQLADAVDAELAAGIQTASAA</sequence>
<dbReference type="InterPro" id="IPR023214">
    <property type="entry name" value="HAD_sf"/>
</dbReference>
<evidence type="ECO:0000313" key="3">
    <source>
        <dbReference type="Proteomes" id="UP000187891"/>
    </source>
</evidence>
<dbReference type="Proteomes" id="UP000187891">
    <property type="component" value="Unassembled WGS sequence"/>
</dbReference>
<dbReference type="EC" id="3.8.1.2" evidence="2"/>
<dbReference type="InterPro" id="IPR051540">
    <property type="entry name" value="S-2-haloacid_dehalogenase"/>
</dbReference>
<dbReference type="EMBL" id="FMUE01000027">
    <property type="protein sequence ID" value="SCX36122.1"/>
    <property type="molecule type" value="Genomic_DNA"/>
</dbReference>
<reference evidence="3" key="1">
    <citation type="submission" date="2016-10" db="EMBL/GenBank/DDBJ databases">
        <authorList>
            <person name="Wibberg D."/>
        </authorList>
    </citation>
    <scope>NUCLEOTIDE SEQUENCE [LARGE SCALE GENOMIC DNA]</scope>
</reference>
<dbReference type="NCBIfam" id="TIGR01493">
    <property type="entry name" value="HAD-SF-IA-v2"/>
    <property type="match status" value="1"/>
</dbReference>
<dbReference type="InterPro" id="IPR036412">
    <property type="entry name" value="HAD-like_sf"/>
</dbReference>
<dbReference type="Gene3D" id="3.40.50.1000">
    <property type="entry name" value="HAD superfamily/HAD-like"/>
    <property type="match status" value="1"/>
</dbReference>
<accession>A0A1R3U389</accession>
<dbReference type="Gene3D" id="1.10.150.750">
    <property type="match status" value="1"/>
</dbReference>
<dbReference type="PANTHER" id="PTHR43316:SF3">
    <property type="entry name" value="HALOACID DEHALOGENASE, TYPE II (AFU_ORTHOLOGUE AFUA_2G07750)-RELATED"/>
    <property type="match status" value="1"/>
</dbReference>
<proteinExistence type="predicted"/>
<dbReference type="AlphaFoldDB" id="A0A1R3U389"/>
<name>A0A1R3U389_9HYPH</name>
<organism evidence="2 3">
    <name type="scientific">Agrobacterium rosae</name>
    <dbReference type="NCBI Taxonomy" id="1972867"/>
    <lineage>
        <taxon>Bacteria</taxon>
        <taxon>Pseudomonadati</taxon>
        <taxon>Pseudomonadota</taxon>
        <taxon>Alphaproteobacteria</taxon>
        <taxon>Hyphomicrobiales</taxon>
        <taxon>Rhizobiaceae</taxon>
        <taxon>Rhizobium/Agrobacterium group</taxon>
        <taxon>Agrobacterium</taxon>
    </lineage>
</organism>
<evidence type="ECO:0000313" key="2">
    <source>
        <dbReference type="EMBL" id="SCX36122.1"/>
    </source>
</evidence>
<dbReference type="STRING" id="1907666.DSM25559_5327"/>
<dbReference type="SFLD" id="SFLDG01129">
    <property type="entry name" value="C1.5:_HAD__Beta-PGM__Phosphata"/>
    <property type="match status" value="1"/>
</dbReference>
<keyword evidence="1 2" id="KW-0378">Hydrolase</keyword>
<dbReference type="RefSeq" id="WP_077123193.1">
    <property type="nucleotide sequence ID" value="NZ_FMUE01000027.1"/>
</dbReference>
<dbReference type="GO" id="GO:0018784">
    <property type="term" value="F:(S)-2-haloacid dehalogenase activity"/>
    <property type="evidence" value="ECO:0007669"/>
    <property type="project" value="UniProtKB-EC"/>
</dbReference>
<protein>
    <submittedName>
        <fullName evidence="2">(S)-2-haloacid dehalogenase</fullName>
        <ecNumber evidence="2">3.8.1.2</ecNumber>
    </submittedName>
</protein>
<dbReference type="Pfam" id="PF00702">
    <property type="entry name" value="Hydrolase"/>
    <property type="match status" value="1"/>
</dbReference>
<evidence type="ECO:0000256" key="1">
    <source>
        <dbReference type="ARBA" id="ARBA00022801"/>
    </source>
</evidence>
<gene>
    <name evidence="2" type="primary">hadL_2</name>
    <name evidence="2" type="ORF">DSM25559_5327</name>
</gene>